<feature type="non-terminal residue" evidence="1">
    <location>
        <position position="1"/>
    </location>
</feature>
<protein>
    <submittedName>
        <fullName evidence="1">Uncharacterized protein</fullName>
    </submittedName>
</protein>
<proteinExistence type="predicted"/>
<accession>A0A164GIP2</accession>
<sequence>WSADLFLPIGRAQKRLSRAGAMPLACLLAGRTLGFLSSCANGQVTANHDHDLEHSGHHRPDLPDHCPGLCVHPHGAVCQGRDAGVWALHLAAGFACAAVQRAVTAQRGGDPEPELFAGDGLGPVVGAQGAGPEPELQQHDGHGHVLPEQRLCGLSH</sequence>
<gene>
    <name evidence="1" type="ORF">APZ42_005310</name>
</gene>
<dbReference type="EMBL" id="LRGB01015012">
    <property type="protein sequence ID" value="KZR99008.1"/>
    <property type="molecule type" value="Genomic_DNA"/>
</dbReference>
<evidence type="ECO:0000313" key="2">
    <source>
        <dbReference type="Proteomes" id="UP000076858"/>
    </source>
</evidence>
<keyword evidence="2" id="KW-1185">Reference proteome</keyword>
<dbReference type="AlphaFoldDB" id="A0A164GIP2"/>
<feature type="non-terminal residue" evidence="1">
    <location>
        <position position="156"/>
    </location>
</feature>
<comment type="caution">
    <text evidence="1">The sequence shown here is derived from an EMBL/GenBank/DDBJ whole genome shotgun (WGS) entry which is preliminary data.</text>
</comment>
<dbReference type="Proteomes" id="UP000076858">
    <property type="component" value="Unassembled WGS sequence"/>
</dbReference>
<evidence type="ECO:0000313" key="1">
    <source>
        <dbReference type="EMBL" id="KZR99008.1"/>
    </source>
</evidence>
<reference evidence="1 2" key="1">
    <citation type="submission" date="2016-03" db="EMBL/GenBank/DDBJ databases">
        <title>EvidentialGene: Evidence-directed Construction of Genes on Genomes.</title>
        <authorList>
            <person name="Gilbert D.G."/>
            <person name="Choi J.-H."/>
            <person name="Mockaitis K."/>
            <person name="Colbourne J."/>
            <person name="Pfrender M."/>
        </authorList>
    </citation>
    <scope>NUCLEOTIDE SEQUENCE [LARGE SCALE GENOMIC DNA]</scope>
    <source>
        <strain evidence="1 2">Xinb3</strain>
        <tissue evidence="1">Complete organism</tissue>
    </source>
</reference>
<organism evidence="1 2">
    <name type="scientific">Daphnia magna</name>
    <dbReference type="NCBI Taxonomy" id="35525"/>
    <lineage>
        <taxon>Eukaryota</taxon>
        <taxon>Metazoa</taxon>
        <taxon>Ecdysozoa</taxon>
        <taxon>Arthropoda</taxon>
        <taxon>Crustacea</taxon>
        <taxon>Branchiopoda</taxon>
        <taxon>Diplostraca</taxon>
        <taxon>Cladocera</taxon>
        <taxon>Anomopoda</taxon>
        <taxon>Daphniidae</taxon>
        <taxon>Daphnia</taxon>
    </lineage>
</organism>
<name>A0A164GIP2_9CRUS</name>